<dbReference type="Pfam" id="PF02517">
    <property type="entry name" value="Rce1-like"/>
    <property type="match status" value="1"/>
</dbReference>
<dbReference type="GO" id="GO:0008237">
    <property type="term" value="F:metallopeptidase activity"/>
    <property type="evidence" value="ECO:0007669"/>
    <property type="project" value="UniProtKB-KW"/>
</dbReference>
<evidence type="ECO:0000313" key="4">
    <source>
        <dbReference type="Proteomes" id="UP001500449"/>
    </source>
</evidence>
<proteinExistence type="predicted"/>
<dbReference type="PIRSF" id="PIRSF026622">
    <property type="entry name" value="Proteas_026622"/>
    <property type="match status" value="1"/>
</dbReference>
<sequence>MGTIIGKDVCVARGAIAAVALLVATNLLVTLVWPAWVVPWNVLVTALLLLIARLSGLSLADVGLGGNPGRGLAVGGVAVLVVAAGYGLALAFPATRAAFVDTRAAGSVGALLYAALLRIPFGTVLLEEVAFRGVLPALAGGGWWRGTLVSSALFGLWHVIPSLGLNSANAAVGAVLGSWGDAGRAALAVLFTFGVGVVLCWLRRRGGDHLAAPALAHLATNCLGVVAAWALL</sequence>
<evidence type="ECO:0000256" key="1">
    <source>
        <dbReference type="SAM" id="Phobius"/>
    </source>
</evidence>
<reference evidence="3 4" key="1">
    <citation type="journal article" date="2019" name="Int. J. Syst. Evol. Microbiol.">
        <title>The Global Catalogue of Microorganisms (GCM) 10K type strain sequencing project: providing services to taxonomists for standard genome sequencing and annotation.</title>
        <authorList>
            <consortium name="The Broad Institute Genomics Platform"/>
            <consortium name="The Broad Institute Genome Sequencing Center for Infectious Disease"/>
            <person name="Wu L."/>
            <person name="Ma J."/>
        </authorList>
    </citation>
    <scope>NUCLEOTIDE SEQUENCE [LARGE SCALE GENOMIC DNA]</scope>
    <source>
        <strain evidence="3 4">JCM 16009</strain>
    </source>
</reference>
<gene>
    <name evidence="3" type="ORF">GCM10009836_15330</name>
</gene>
<feature type="transmembrane region" description="Helical" evidence="1">
    <location>
        <begin position="185"/>
        <end position="202"/>
    </location>
</feature>
<keyword evidence="1" id="KW-0472">Membrane</keyword>
<protein>
    <submittedName>
        <fullName evidence="3">CPBP family intramembrane metalloprotease</fullName>
    </submittedName>
</protein>
<dbReference type="Proteomes" id="UP001500449">
    <property type="component" value="Unassembled WGS sequence"/>
</dbReference>
<feature type="transmembrane region" description="Helical" evidence="1">
    <location>
        <begin position="12"/>
        <end position="36"/>
    </location>
</feature>
<keyword evidence="1" id="KW-0812">Transmembrane</keyword>
<evidence type="ECO:0000259" key="2">
    <source>
        <dbReference type="Pfam" id="PF02517"/>
    </source>
</evidence>
<evidence type="ECO:0000313" key="3">
    <source>
        <dbReference type="EMBL" id="GAA1837576.1"/>
    </source>
</evidence>
<accession>A0ABN2MW42</accession>
<keyword evidence="1" id="KW-1133">Transmembrane helix</keyword>
<name>A0ABN2MW42_9PSEU</name>
<feature type="domain" description="CAAX prenyl protease 2/Lysostaphin resistance protein A-like" evidence="2">
    <location>
        <begin position="113"/>
        <end position="222"/>
    </location>
</feature>
<organism evidence="3 4">
    <name type="scientific">Pseudonocardia ailaonensis</name>
    <dbReference type="NCBI Taxonomy" id="367279"/>
    <lineage>
        <taxon>Bacteria</taxon>
        <taxon>Bacillati</taxon>
        <taxon>Actinomycetota</taxon>
        <taxon>Actinomycetes</taxon>
        <taxon>Pseudonocardiales</taxon>
        <taxon>Pseudonocardiaceae</taxon>
        <taxon>Pseudonocardia</taxon>
    </lineage>
</organism>
<feature type="transmembrane region" description="Helical" evidence="1">
    <location>
        <begin position="72"/>
        <end position="92"/>
    </location>
</feature>
<feature type="transmembrane region" description="Helical" evidence="1">
    <location>
        <begin position="104"/>
        <end position="126"/>
    </location>
</feature>
<keyword evidence="3" id="KW-0482">Metalloprotease</keyword>
<dbReference type="EMBL" id="BAAAQK010000004">
    <property type="protein sequence ID" value="GAA1837576.1"/>
    <property type="molecule type" value="Genomic_DNA"/>
</dbReference>
<keyword evidence="3" id="KW-0645">Protease</keyword>
<keyword evidence="3" id="KW-0378">Hydrolase</keyword>
<feature type="transmembrane region" description="Helical" evidence="1">
    <location>
        <begin position="214"/>
        <end position="231"/>
    </location>
</feature>
<comment type="caution">
    <text evidence="3">The sequence shown here is derived from an EMBL/GenBank/DDBJ whole genome shotgun (WGS) entry which is preliminary data.</text>
</comment>
<feature type="transmembrane region" description="Helical" evidence="1">
    <location>
        <begin position="42"/>
        <end position="60"/>
    </location>
</feature>
<keyword evidence="4" id="KW-1185">Reference proteome</keyword>
<dbReference type="InterPro" id="IPR003675">
    <property type="entry name" value="Rce1/LyrA-like_dom"/>
</dbReference>
<dbReference type="InterPro" id="IPR015837">
    <property type="entry name" value="UCP026622_CAAX_protease"/>
</dbReference>
<feature type="transmembrane region" description="Helical" evidence="1">
    <location>
        <begin position="147"/>
        <end position="165"/>
    </location>
</feature>